<sequence>MFVFVVGFFWIDVASWGLANFNLISGVAGMGELEYLRRLLGADFLAELDATMAHLLGRNAKFVIGVGHLHNSPRVAPRGGDVVELADVMFHLDFEYGDPGDRDNRLNEKRAYLFQVKQTVKENSLSTINQKALYEWQKPFRIESPLEIDSTRPFRDFSNLVEIKKSGFWYMYDEDTKGQSFEKILRDMPPRLEHRDGSNKDGATFGLVDFLATFLKGEAGRATDLKDDWSIFIGNIIKYKKDPEQKKWATTGSAFHSIPLEAASLNLSFSSLFRNLWKKVKSFFSRVFKKEDENPRPFILISIRVYTSEFKENVFWSIDTNRRKN</sequence>
<accession>A0A162GCG3</accession>
<protein>
    <submittedName>
        <fullName evidence="1">Uncharacterized protein</fullName>
    </submittedName>
</protein>
<proteinExistence type="predicted"/>
<dbReference type="EMBL" id="LUKD01000001">
    <property type="protein sequence ID" value="KYG67801.1"/>
    <property type="molecule type" value="Genomic_DNA"/>
</dbReference>
<evidence type="ECO:0000313" key="2">
    <source>
        <dbReference type="Proteomes" id="UP000075799"/>
    </source>
</evidence>
<organism evidence="1 2">
    <name type="scientific">Bdellovibrio bacteriovorus</name>
    <dbReference type="NCBI Taxonomy" id="959"/>
    <lineage>
        <taxon>Bacteria</taxon>
        <taxon>Pseudomonadati</taxon>
        <taxon>Bdellovibrionota</taxon>
        <taxon>Bdellovibrionia</taxon>
        <taxon>Bdellovibrionales</taxon>
        <taxon>Pseudobdellovibrionaceae</taxon>
        <taxon>Bdellovibrio</taxon>
    </lineage>
</organism>
<reference evidence="1 2" key="1">
    <citation type="submission" date="2016-03" db="EMBL/GenBank/DDBJ databases">
        <authorList>
            <person name="Ploux O."/>
        </authorList>
    </citation>
    <scope>NUCLEOTIDE SEQUENCE [LARGE SCALE GENOMIC DNA]</scope>
    <source>
        <strain evidence="1 2">EC13</strain>
    </source>
</reference>
<dbReference type="AlphaFoldDB" id="A0A162GCG3"/>
<name>A0A162GCG3_BDEBC</name>
<comment type="caution">
    <text evidence="1">The sequence shown here is derived from an EMBL/GenBank/DDBJ whole genome shotgun (WGS) entry which is preliminary data.</text>
</comment>
<dbReference type="Proteomes" id="UP000075799">
    <property type="component" value="Unassembled WGS sequence"/>
</dbReference>
<evidence type="ECO:0000313" key="1">
    <source>
        <dbReference type="EMBL" id="KYG67801.1"/>
    </source>
</evidence>
<gene>
    <name evidence="1" type="ORF">AZI87_00525</name>
</gene>